<dbReference type="InterPro" id="IPR023198">
    <property type="entry name" value="PGP-like_dom2"/>
</dbReference>
<dbReference type="InterPro" id="IPR051600">
    <property type="entry name" value="Beta-PGM-like"/>
</dbReference>
<keyword evidence="3" id="KW-0479">Metal-binding</keyword>
<evidence type="ECO:0000313" key="6">
    <source>
        <dbReference type="Proteomes" id="UP000183487"/>
    </source>
</evidence>
<dbReference type="InterPro" id="IPR023214">
    <property type="entry name" value="HAD_sf"/>
</dbReference>
<dbReference type="Gene3D" id="1.10.150.240">
    <property type="entry name" value="Putative phosphatase, domain 2"/>
    <property type="match status" value="1"/>
</dbReference>
<comment type="cofactor">
    <cofactor evidence="1">
        <name>Mg(2+)</name>
        <dbReference type="ChEBI" id="CHEBI:18420"/>
    </cofactor>
</comment>
<dbReference type="PANTHER" id="PTHR46193">
    <property type="entry name" value="6-PHOSPHOGLUCONATE PHOSPHATASE"/>
    <property type="match status" value="1"/>
</dbReference>
<evidence type="ECO:0000256" key="4">
    <source>
        <dbReference type="ARBA" id="ARBA00022842"/>
    </source>
</evidence>
<sequence length="230" mass="24362">MADFPFDAVLFDCDGVLVDSEPITNRVLTEMLGELGWQLSVEETMRIFVGKAVKDEAALIEARTGFAITNEWLMQFRARRNEALDKELAAIPGAASAVRGLFPLLNGRIAVASGADRVKIELQLAKAGILDCFEGRIFSGHETPRSKPFPDVYLAAAAALGVDPTRCAVVEDTVTGATAGVAAGATVFGYCPMELGHSSATALHGAGAVHVFRDMAELPALLAGWNRSNG</sequence>
<gene>
    <name evidence="5" type="ORF">SAMN05443245_4275</name>
</gene>
<name>A0A1H1HUC2_9BURK</name>
<reference evidence="6" key="1">
    <citation type="submission" date="2016-10" db="EMBL/GenBank/DDBJ databases">
        <authorList>
            <person name="Varghese N."/>
        </authorList>
    </citation>
    <scope>NUCLEOTIDE SEQUENCE [LARGE SCALE GENOMIC DNA]</scope>
    <source>
        <strain evidence="6">GAS106B</strain>
    </source>
</reference>
<evidence type="ECO:0000256" key="2">
    <source>
        <dbReference type="ARBA" id="ARBA00006171"/>
    </source>
</evidence>
<evidence type="ECO:0000256" key="3">
    <source>
        <dbReference type="ARBA" id="ARBA00022723"/>
    </source>
</evidence>
<proteinExistence type="inferred from homology"/>
<evidence type="ECO:0000313" key="5">
    <source>
        <dbReference type="EMBL" id="SDR28686.1"/>
    </source>
</evidence>
<organism evidence="5 6">
    <name type="scientific">Paraburkholderia fungorum</name>
    <dbReference type="NCBI Taxonomy" id="134537"/>
    <lineage>
        <taxon>Bacteria</taxon>
        <taxon>Pseudomonadati</taxon>
        <taxon>Pseudomonadota</taxon>
        <taxon>Betaproteobacteria</taxon>
        <taxon>Burkholderiales</taxon>
        <taxon>Burkholderiaceae</taxon>
        <taxon>Paraburkholderia</taxon>
    </lineage>
</organism>
<dbReference type="SFLD" id="SFLDG01129">
    <property type="entry name" value="C1.5:_HAD__Beta-PGM__Phosphata"/>
    <property type="match status" value="1"/>
</dbReference>
<dbReference type="OrthoDB" id="9800058at2"/>
<protein>
    <submittedName>
        <fullName evidence="5">Haloacid dehalogenase superfamily, subfamily IA, variant 3 with third motif having DD or ED</fullName>
    </submittedName>
</protein>
<dbReference type="SFLD" id="SFLDS00003">
    <property type="entry name" value="Haloacid_Dehalogenase"/>
    <property type="match status" value="1"/>
</dbReference>
<evidence type="ECO:0000256" key="1">
    <source>
        <dbReference type="ARBA" id="ARBA00001946"/>
    </source>
</evidence>
<dbReference type="Proteomes" id="UP000183487">
    <property type="component" value="Unassembled WGS sequence"/>
</dbReference>
<dbReference type="EMBL" id="FNKP01000002">
    <property type="protein sequence ID" value="SDR28686.1"/>
    <property type="molecule type" value="Genomic_DNA"/>
</dbReference>
<dbReference type="Pfam" id="PF00702">
    <property type="entry name" value="Hydrolase"/>
    <property type="match status" value="1"/>
</dbReference>
<accession>A0A1H1HUC2</accession>
<dbReference type="SUPFAM" id="SSF56784">
    <property type="entry name" value="HAD-like"/>
    <property type="match status" value="1"/>
</dbReference>
<dbReference type="InterPro" id="IPR006439">
    <property type="entry name" value="HAD-SF_hydro_IA"/>
</dbReference>
<dbReference type="PANTHER" id="PTHR46193:SF10">
    <property type="entry name" value="6-PHOSPHOGLUCONATE PHOSPHATASE"/>
    <property type="match status" value="1"/>
</dbReference>
<dbReference type="GO" id="GO:0046872">
    <property type="term" value="F:metal ion binding"/>
    <property type="evidence" value="ECO:0007669"/>
    <property type="project" value="UniProtKB-KW"/>
</dbReference>
<dbReference type="InterPro" id="IPR036412">
    <property type="entry name" value="HAD-like_sf"/>
</dbReference>
<dbReference type="NCBIfam" id="TIGR01509">
    <property type="entry name" value="HAD-SF-IA-v3"/>
    <property type="match status" value="1"/>
</dbReference>
<dbReference type="Gene3D" id="3.40.50.1000">
    <property type="entry name" value="HAD superfamily/HAD-like"/>
    <property type="match status" value="1"/>
</dbReference>
<comment type="similarity">
    <text evidence="2">Belongs to the HAD-like hydrolase superfamily. CbbY/CbbZ/Gph/YieH family.</text>
</comment>
<dbReference type="AlphaFoldDB" id="A0A1H1HUC2"/>
<dbReference type="GO" id="GO:0003824">
    <property type="term" value="F:catalytic activity"/>
    <property type="evidence" value="ECO:0007669"/>
    <property type="project" value="UniProtKB-ARBA"/>
</dbReference>
<dbReference type="RefSeq" id="WP_074768339.1">
    <property type="nucleotide sequence ID" value="NZ_FNKP01000002.1"/>
</dbReference>
<keyword evidence="4" id="KW-0460">Magnesium</keyword>
<keyword evidence="6" id="KW-1185">Reference proteome</keyword>